<organism evidence="1 2">
    <name type="scientific">Funneliformis mosseae</name>
    <name type="common">Endomycorrhizal fungus</name>
    <name type="synonym">Glomus mosseae</name>
    <dbReference type="NCBI Taxonomy" id="27381"/>
    <lineage>
        <taxon>Eukaryota</taxon>
        <taxon>Fungi</taxon>
        <taxon>Fungi incertae sedis</taxon>
        <taxon>Mucoromycota</taxon>
        <taxon>Glomeromycotina</taxon>
        <taxon>Glomeromycetes</taxon>
        <taxon>Glomerales</taxon>
        <taxon>Glomeraceae</taxon>
        <taxon>Funneliformis</taxon>
    </lineage>
</organism>
<dbReference type="Proteomes" id="UP000789375">
    <property type="component" value="Unassembled WGS sequence"/>
</dbReference>
<dbReference type="EMBL" id="CAJVPP010008715">
    <property type="protein sequence ID" value="CAG8699126.1"/>
    <property type="molecule type" value="Genomic_DNA"/>
</dbReference>
<proteinExistence type="predicted"/>
<evidence type="ECO:0000313" key="2">
    <source>
        <dbReference type="Proteomes" id="UP000789375"/>
    </source>
</evidence>
<accession>A0A9N9N3K8</accession>
<dbReference type="AlphaFoldDB" id="A0A9N9N3K8"/>
<sequence length="50" mass="6024">VIEDNDYEFLQEAEDFKNEQFNYEKEENLIIENLVNLNAKNIISDLDKKM</sequence>
<comment type="caution">
    <text evidence="1">The sequence shown here is derived from an EMBL/GenBank/DDBJ whole genome shotgun (WGS) entry which is preliminary data.</text>
</comment>
<protein>
    <submittedName>
        <fullName evidence="1">6464_t:CDS:1</fullName>
    </submittedName>
</protein>
<reference evidence="1" key="1">
    <citation type="submission" date="2021-06" db="EMBL/GenBank/DDBJ databases">
        <authorList>
            <person name="Kallberg Y."/>
            <person name="Tangrot J."/>
            <person name="Rosling A."/>
        </authorList>
    </citation>
    <scope>NUCLEOTIDE SEQUENCE</scope>
    <source>
        <strain evidence="1">87-6 pot B 2015</strain>
    </source>
</reference>
<name>A0A9N9N3K8_FUNMO</name>
<keyword evidence="2" id="KW-1185">Reference proteome</keyword>
<evidence type="ECO:0000313" key="1">
    <source>
        <dbReference type="EMBL" id="CAG8699126.1"/>
    </source>
</evidence>
<feature type="non-terminal residue" evidence="1">
    <location>
        <position position="1"/>
    </location>
</feature>
<gene>
    <name evidence="1" type="ORF">FMOSSE_LOCUS13736</name>
</gene>